<organism evidence="2 3">
    <name type="scientific">Lysinibacillus pakistanensis</name>
    <dbReference type="NCBI Taxonomy" id="759811"/>
    <lineage>
        <taxon>Bacteria</taxon>
        <taxon>Bacillati</taxon>
        <taxon>Bacillota</taxon>
        <taxon>Bacilli</taxon>
        <taxon>Bacillales</taxon>
        <taxon>Bacillaceae</taxon>
        <taxon>Lysinibacillus</taxon>
    </lineage>
</organism>
<dbReference type="InterPro" id="IPR025164">
    <property type="entry name" value="Toastrack_DUF4097"/>
</dbReference>
<dbReference type="Proteomes" id="UP000373269">
    <property type="component" value="Chromosome"/>
</dbReference>
<proteinExistence type="predicted"/>
<dbReference type="Pfam" id="PF13349">
    <property type="entry name" value="DUF4097"/>
    <property type="match status" value="1"/>
</dbReference>
<dbReference type="EMBL" id="CP045835">
    <property type="protein sequence ID" value="QGG52415.1"/>
    <property type="molecule type" value="Genomic_DNA"/>
</dbReference>
<evidence type="ECO:0000313" key="2">
    <source>
        <dbReference type="EMBL" id="QGG52415.1"/>
    </source>
</evidence>
<dbReference type="RefSeq" id="WP_369593310.1">
    <property type="nucleotide sequence ID" value="NZ_CP045835.1"/>
</dbReference>
<keyword evidence="3" id="KW-1185">Reference proteome</keyword>
<reference evidence="2 3" key="1">
    <citation type="submission" date="2019-11" db="EMBL/GenBank/DDBJ databases">
        <title>Whole Genome Sequencing and Comparative Genomic Analyses of Lysinibacillus pakistanensis LZH-9, a Halotolerant Strain with Excellent COD Removal Capability.</title>
        <authorList>
            <person name="Zhou H."/>
        </authorList>
    </citation>
    <scope>NUCLEOTIDE SEQUENCE [LARGE SCALE GENOMIC DNA]</scope>
    <source>
        <strain evidence="2 3">LZH-9</strain>
    </source>
</reference>
<dbReference type="Gene3D" id="2.160.20.120">
    <property type="match status" value="1"/>
</dbReference>
<evidence type="ECO:0000313" key="3">
    <source>
        <dbReference type="Proteomes" id="UP000373269"/>
    </source>
</evidence>
<evidence type="ECO:0000259" key="1">
    <source>
        <dbReference type="Pfam" id="PF13349"/>
    </source>
</evidence>
<sequence>MKKVIIGVLLICILAFIGYLLMGQGYAKVTVKEEKEIDIENIKVINFETTAADVEIKPGSTNSMTVKLEGNIQKKLKDKFRLKIAKKDDLLKVSYITNENRLGFKLGSEKDVTLQIILPERTYRELSVHTTSGDIDMGRLTAENIKLKTTSGDQNIERIKSQNNISITSSSGNVDIEELGSQNGQIHTKSGEVTMIIEEMINTLDIVTTSGDVKTTFKKNPKSLKIDFKGNSGKPDIKLKNIMYEDKDENKAIGVIGDGMNTLNVKTSSGDLIVR</sequence>
<accession>A0ABX6DC68</accession>
<gene>
    <name evidence="2" type="ORF">GDS87_16380</name>
</gene>
<name>A0ABX6DC68_9BACI</name>
<protein>
    <submittedName>
        <fullName evidence="2">DUF4097 family beta strand repeat protein</fullName>
    </submittedName>
</protein>
<feature type="domain" description="DUF4097" evidence="1">
    <location>
        <begin position="125"/>
        <end position="274"/>
    </location>
</feature>